<evidence type="ECO:0000256" key="1">
    <source>
        <dbReference type="SAM" id="SignalP"/>
    </source>
</evidence>
<evidence type="ECO:0000313" key="3">
    <source>
        <dbReference type="Proteomes" id="UP000050525"/>
    </source>
</evidence>
<evidence type="ECO:0000313" key="2">
    <source>
        <dbReference type="EMBL" id="KYO20580.1"/>
    </source>
</evidence>
<keyword evidence="3" id="KW-1185">Reference proteome</keyword>
<comment type="caution">
    <text evidence="2">The sequence shown here is derived from an EMBL/GenBank/DDBJ whole genome shotgun (WGS) entry which is preliminary data.</text>
</comment>
<sequence length="80" mass="8672">MMKLRTLGVCLLSIILGTGVVQDVDIILISRVKSTVCNCTQGQNAALLCTFLGNCKAPLIDPVSTKLTIQQAWTILQIRI</sequence>
<feature type="signal peptide" evidence="1">
    <location>
        <begin position="1"/>
        <end position="23"/>
    </location>
</feature>
<name>A0A151M813_ALLMI</name>
<proteinExistence type="predicted"/>
<accession>A0A151M813</accession>
<organism evidence="2 3">
    <name type="scientific">Alligator mississippiensis</name>
    <name type="common">American alligator</name>
    <dbReference type="NCBI Taxonomy" id="8496"/>
    <lineage>
        <taxon>Eukaryota</taxon>
        <taxon>Metazoa</taxon>
        <taxon>Chordata</taxon>
        <taxon>Craniata</taxon>
        <taxon>Vertebrata</taxon>
        <taxon>Euteleostomi</taxon>
        <taxon>Archelosauria</taxon>
        <taxon>Archosauria</taxon>
        <taxon>Crocodylia</taxon>
        <taxon>Alligatoridae</taxon>
        <taxon>Alligatorinae</taxon>
        <taxon>Alligator</taxon>
    </lineage>
</organism>
<gene>
    <name evidence="2" type="ORF">Y1Q_0012487</name>
</gene>
<dbReference type="Proteomes" id="UP000050525">
    <property type="component" value="Unassembled WGS sequence"/>
</dbReference>
<protein>
    <submittedName>
        <fullName evidence="2">Uncharacterized protein</fullName>
    </submittedName>
</protein>
<dbReference type="EMBL" id="AKHW03006358">
    <property type="protein sequence ID" value="KYO20580.1"/>
    <property type="molecule type" value="Genomic_DNA"/>
</dbReference>
<feature type="chain" id="PRO_5007584833" evidence="1">
    <location>
        <begin position="24"/>
        <end position="80"/>
    </location>
</feature>
<reference evidence="2 3" key="1">
    <citation type="journal article" date="2012" name="Genome Biol.">
        <title>Sequencing three crocodilian genomes to illuminate the evolution of archosaurs and amniotes.</title>
        <authorList>
            <person name="St John J.A."/>
            <person name="Braun E.L."/>
            <person name="Isberg S.R."/>
            <person name="Miles L.G."/>
            <person name="Chong A.Y."/>
            <person name="Gongora J."/>
            <person name="Dalzell P."/>
            <person name="Moran C."/>
            <person name="Bed'hom B."/>
            <person name="Abzhanov A."/>
            <person name="Burgess S.C."/>
            <person name="Cooksey A.M."/>
            <person name="Castoe T.A."/>
            <person name="Crawford N.G."/>
            <person name="Densmore L.D."/>
            <person name="Drew J.C."/>
            <person name="Edwards S.V."/>
            <person name="Faircloth B.C."/>
            <person name="Fujita M.K."/>
            <person name="Greenwold M.J."/>
            <person name="Hoffmann F.G."/>
            <person name="Howard J.M."/>
            <person name="Iguchi T."/>
            <person name="Janes D.E."/>
            <person name="Khan S.Y."/>
            <person name="Kohno S."/>
            <person name="de Koning A.J."/>
            <person name="Lance S.L."/>
            <person name="McCarthy F.M."/>
            <person name="McCormack J.E."/>
            <person name="Merchant M.E."/>
            <person name="Peterson D.G."/>
            <person name="Pollock D.D."/>
            <person name="Pourmand N."/>
            <person name="Raney B.J."/>
            <person name="Roessler K.A."/>
            <person name="Sanford J.R."/>
            <person name="Sawyer R.H."/>
            <person name="Schmidt C.J."/>
            <person name="Triplett E.W."/>
            <person name="Tuberville T.D."/>
            <person name="Venegas-Anaya M."/>
            <person name="Howard J.T."/>
            <person name="Jarvis E.D."/>
            <person name="Guillette L.J.Jr."/>
            <person name="Glenn T.C."/>
            <person name="Green R.E."/>
            <person name="Ray D.A."/>
        </authorList>
    </citation>
    <scope>NUCLEOTIDE SEQUENCE [LARGE SCALE GENOMIC DNA]</scope>
    <source>
        <strain evidence="2">KSC_2009_1</strain>
    </source>
</reference>
<keyword evidence="1" id="KW-0732">Signal</keyword>
<dbReference type="AlphaFoldDB" id="A0A151M813"/>